<comment type="caution">
    <text evidence="7">The sequence shown here is derived from an EMBL/GenBank/DDBJ whole genome shotgun (WGS) entry which is preliminary data.</text>
</comment>
<dbReference type="PANTHER" id="PTHR43820">
    <property type="entry name" value="HIGH-AFFINITY BRANCHED-CHAIN AMINO ACID TRANSPORT ATP-BINDING PROTEIN LIVF"/>
    <property type="match status" value="1"/>
</dbReference>
<dbReference type="InterPro" id="IPR052156">
    <property type="entry name" value="BCAA_Transport_ATP-bd_LivF"/>
</dbReference>
<evidence type="ECO:0000313" key="7">
    <source>
        <dbReference type="EMBL" id="PVG83576.1"/>
    </source>
</evidence>
<protein>
    <submittedName>
        <fullName evidence="7">Branched-chain amino acid ABC transporter ATP-binding protein</fullName>
    </submittedName>
</protein>
<evidence type="ECO:0000313" key="8">
    <source>
        <dbReference type="Proteomes" id="UP000246018"/>
    </source>
</evidence>
<keyword evidence="2" id="KW-0813">Transport</keyword>
<evidence type="ECO:0000256" key="4">
    <source>
        <dbReference type="ARBA" id="ARBA00022840"/>
    </source>
</evidence>
<dbReference type="PROSITE" id="PS50893">
    <property type="entry name" value="ABC_TRANSPORTER_2"/>
    <property type="match status" value="1"/>
</dbReference>
<dbReference type="Gene3D" id="3.40.50.300">
    <property type="entry name" value="P-loop containing nucleotide triphosphate hydrolases"/>
    <property type="match status" value="1"/>
</dbReference>
<dbReference type="RefSeq" id="WP_116571049.1">
    <property type="nucleotide sequence ID" value="NZ_QDGZ01000002.1"/>
</dbReference>
<evidence type="ECO:0000259" key="6">
    <source>
        <dbReference type="PROSITE" id="PS50893"/>
    </source>
</evidence>
<organism evidence="7 8">
    <name type="scientific">Nocardioides gansuensis</name>
    <dbReference type="NCBI Taxonomy" id="2138300"/>
    <lineage>
        <taxon>Bacteria</taxon>
        <taxon>Bacillati</taxon>
        <taxon>Actinomycetota</taxon>
        <taxon>Actinomycetes</taxon>
        <taxon>Propionibacteriales</taxon>
        <taxon>Nocardioidaceae</taxon>
        <taxon>Nocardioides</taxon>
    </lineage>
</organism>
<dbReference type="InterPro" id="IPR003593">
    <property type="entry name" value="AAA+_ATPase"/>
</dbReference>
<dbReference type="AlphaFoldDB" id="A0A2T8FCZ1"/>
<dbReference type="Pfam" id="PF00005">
    <property type="entry name" value="ABC_tran"/>
    <property type="match status" value="1"/>
</dbReference>
<evidence type="ECO:0000256" key="3">
    <source>
        <dbReference type="ARBA" id="ARBA00022741"/>
    </source>
</evidence>
<dbReference type="OrthoDB" id="9776369at2"/>
<keyword evidence="4 7" id="KW-0067">ATP-binding</keyword>
<dbReference type="InterPro" id="IPR003439">
    <property type="entry name" value="ABC_transporter-like_ATP-bd"/>
</dbReference>
<keyword evidence="3" id="KW-0547">Nucleotide-binding</keyword>
<evidence type="ECO:0000256" key="2">
    <source>
        <dbReference type="ARBA" id="ARBA00022448"/>
    </source>
</evidence>
<accession>A0A2T8FCZ1</accession>
<feature type="domain" description="ABC transporter" evidence="6">
    <location>
        <begin position="4"/>
        <end position="243"/>
    </location>
</feature>
<keyword evidence="5" id="KW-0029">Amino-acid transport</keyword>
<dbReference type="Proteomes" id="UP000246018">
    <property type="component" value="Unassembled WGS sequence"/>
</dbReference>
<gene>
    <name evidence="7" type="primary">livF</name>
    <name evidence="7" type="ORF">DDE18_04390</name>
</gene>
<sequence length="243" mass="26241">MSYLEATDVSVRYSRGAAAVHGASLSVDRGECVVVLGANGAGKTSLVRAICGFLPHEGVETRGEVTVDGVSISRLSPTKRARMGISYIPERDKIFRELNISENLEIFAQRRRTKAGLKEDKDLALDMFPALSRLPADRPAGLLSGGEQQMLAITGALIGAPDVLLVDEPSLGLAPIIVLDMMSALGRIMVERNLALLLVDQNVRSTQHLAQRVYTMDSGHLQLEAGPDVHERLIREGYSKAAL</sequence>
<comment type="similarity">
    <text evidence="1">Belongs to the ABC transporter superfamily.</text>
</comment>
<dbReference type="PANTHER" id="PTHR43820:SF4">
    <property type="entry name" value="HIGH-AFFINITY BRANCHED-CHAIN AMINO ACID TRANSPORT ATP-BINDING PROTEIN LIVF"/>
    <property type="match status" value="1"/>
</dbReference>
<dbReference type="GO" id="GO:0015807">
    <property type="term" value="P:L-amino acid transport"/>
    <property type="evidence" value="ECO:0007669"/>
    <property type="project" value="TreeGrafter"/>
</dbReference>
<dbReference type="GO" id="GO:0015658">
    <property type="term" value="F:branched-chain amino acid transmembrane transporter activity"/>
    <property type="evidence" value="ECO:0007669"/>
    <property type="project" value="TreeGrafter"/>
</dbReference>
<dbReference type="SMART" id="SM00382">
    <property type="entry name" value="AAA"/>
    <property type="match status" value="1"/>
</dbReference>
<evidence type="ECO:0000256" key="5">
    <source>
        <dbReference type="ARBA" id="ARBA00022970"/>
    </source>
</evidence>
<evidence type="ECO:0000256" key="1">
    <source>
        <dbReference type="ARBA" id="ARBA00005417"/>
    </source>
</evidence>
<keyword evidence="8" id="KW-1185">Reference proteome</keyword>
<dbReference type="EMBL" id="QDGZ01000002">
    <property type="protein sequence ID" value="PVG83576.1"/>
    <property type="molecule type" value="Genomic_DNA"/>
</dbReference>
<name>A0A2T8FCZ1_9ACTN</name>
<dbReference type="GO" id="GO:0016887">
    <property type="term" value="F:ATP hydrolysis activity"/>
    <property type="evidence" value="ECO:0007669"/>
    <property type="project" value="InterPro"/>
</dbReference>
<dbReference type="InterPro" id="IPR027417">
    <property type="entry name" value="P-loop_NTPase"/>
</dbReference>
<reference evidence="7 8" key="1">
    <citation type="submission" date="2018-04" db="EMBL/GenBank/DDBJ databases">
        <title>Genome of Nocardioides gansuensis WSJ-1.</title>
        <authorList>
            <person name="Wu S."/>
            <person name="Wang G."/>
        </authorList>
    </citation>
    <scope>NUCLEOTIDE SEQUENCE [LARGE SCALE GENOMIC DNA]</scope>
    <source>
        <strain evidence="7 8">WSJ-1</strain>
    </source>
</reference>
<proteinExistence type="inferred from homology"/>
<dbReference type="SUPFAM" id="SSF52540">
    <property type="entry name" value="P-loop containing nucleoside triphosphate hydrolases"/>
    <property type="match status" value="1"/>
</dbReference>
<dbReference type="GO" id="GO:0005524">
    <property type="term" value="F:ATP binding"/>
    <property type="evidence" value="ECO:0007669"/>
    <property type="project" value="UniProtKB-KW"/>
</dbReference>